<evidence type="ECO:0000256" key="2">
    <source>
        <dbReference type="SAM" id="MobiDB-lite"/>
    </source>
</evidence>
<sequence length="996" mass="106972">MGLFSGALGVTSARNSALTFNPFGALAVDIQSLFFGFVFVAILLILAYLTNPTEASFRTFLTELSFRRHLTKLHESQDADADDHRESGLHYTSLRLRDSKESSKSSDLGLDASTYRFRFTNRASISLRTPTHIFRSFGILTVAAVTPLTDASSAQSLKKSIESADSTVAGTWFIGAFGRWWVGGTVELSGKDAWTKEEDSVAGVLGIKSLDFGDPFKLAPINVSRPSLPSSIVVTKPKSTDRVPALTLTPDDSPTHSPSRSSTPPPLPKSASLPLHASRTLVSTPDTRLQKRQPSTGLPSPAESVNLAPPMLRAAPTIASVDQAPAIVELLKKLTSSQAATTDARNQLIAFQSSSSVSHANLQSTVDTHREKKREEDAARLDTKTRTKTLEENKRQAESNKREAERKLKAAQTARDRAVTRIGRLGNDVDQLQARIAADDARIARSGVDTLASEAEISDEIELKKKEIRVAEDVVAALALRARELEEKVKEEKTRLEKAKEDTAEKRREASLRARAIPSAFSSRTIPFQPTDLASSRPPALFSTQDSFAPATASVNTHQRQRYFAEQSSTDLPQLTPEPLAKDSTADLLSRRIRSHSVTGPPMLSLPSDAPSAVVASARANGYAIFDEDIASSLSLVTNIKGSHQPQTHTFAPFSPFAESDAGDASPLSPFTKSLIPTSLFQSLDAEASPRITSTEDIFFEATRRRDSLSETTESGSQRDWNSLADSRRRRSSTDLSDGLYSSPTSGSFYSGSDRTSSERFDLQRAARSPLLAQPAGFMDQEDGSFKAPGSNDSLGSNKPSRRWFSHSGPKATAPKEKNGLNPDAKVFSFKGTTRSLVPQRSQQNIAPAPPVMSNLPPSVSLGRSAASSIGYFFSPSLAFVPSPAEREALKRAMGGNASFDRLSDPSSPPPLHSARSSVVDLPSHSAMASAWASASPPADMNISMGGRIAPPSHKISLSSLWSKGKSGSGSEGNGSKVMQASAKKSVGGKAAGTEH</sequence>
<evidence type="ECO:0000256" key="3">
    <source>
        <dbReference type="SAM" id="Phobius"/>
    </source>
</evidence>
<evidence type="ECO:0000313" key="5">
    <source>
        <dbReference type="Proteomes" id="UP000027195"/>
    </source>
</evidence>
<dbReference type="HOGENOM" id="CLU_330406_0_0_1"/>
<feature type="region of interest" description="Disordered" evidence="2">
    <location>
        <begin position="705"/>
        <end position="762"/>
    </location>
</feature>
<evidence type="ECO:0000256" key="1">
    <source>
        <dbReference type="SAM" id="Coils"/>
    </source>
</evidence>
<feature type="compositionally biased region" description="Low complexity" evidence="2">
    <location>
        <begin position="247"/>
        <end position="262"/>
    </location>
</feature>
<organism evidence="4 5">
    <name type="scientific">Botryobasidium botryosum (strain FD-172 SS1)</name>
    <dbReference type="NCBI Taxonomy" id="930990"/>
    <lineage>
        <taxon>Eukaryota</taxon>
        <taxon>Fungi</taxon>
        <taxon>Dikarya</taxon>
        <taxon>Basidiomycota</taxon>
        <taxon>Agaricomycotina</taxon>
        <taxon>Agaricomycetes</taxon>
        <taxon>Cantharellales</taxon>
        <taxon>Botryobasidiaceae</taxon>
        <taxon>Botryobasidium</taxon>
    </lineage>
</organism>
<feature type="compositionally biased region" description="Polar residues" evidence="2">
    <location>
        <begin position="280"/>
        <end position="298"/>
    </location>
</feature>
<dbReference type="OrthoDB" id="2548929at2759"/>
<dbReference type="EMBL" id="KL198016">
    <property type="protein sequence ID" value="KDQ21780.1"/>
    <property type="molecule type" value="Genomic_DNA"/>
</dbReference>
<feature type="compositionally biased region" description="Low complexity" evidence="2">
    <location>
        <begin position="734"/>
        <end position="753"/>
    </location>
</feature>
<feature type="region of interest" description="Disordered" evidence="2">
    <location>
        <begin position="645"/>
        <end position="665"/>
    </location>
</feature>
<feature type="region of interest" description="Disordered" evidence="2">
    <location>
        <begin position="956"/>
        <end position="996"/>
    </location>
</feature>
<dbReference type="Proteomes" id="UP000027195">
    <property type="component" value="Unassembled WGS sequence"/>
</dbReference>
<feature type="region of interest" description="Disordered" evidence="2">
    <location>
        <begin position="897"/>
        <end position="920"/>
    </location>
</feature>
<dbReference type="InParanoid" id="A0A067N489"/>
<proteinExistence type="predicted"/>
<keyword evidence="3" id="KW-1133">Transmembrane helix</keyword>
<feature type="compositionally biased region" description="Polar residues" evidence="2">
    <location>
        <begin position="355"/>
        <end position="366"/>
    </location>
</feature>
<dbReference type="AlphaFoldDB" id="A0A067N489"/>
<evidence type="ECO:0008006" key="6">
    <source>
        <dbReference type="Google" id="ProtNLM"/>
    </source>
</evidence>
<keyword evidence="3" id="KW-0812">Transmembrane</keyword>
<reference evidence="5" key="1">
    <citation type="journal article" date="2014" name="Proc. Natl. Acad. Sci. U.S.A.">
        <title>Extensive sampling of basidiomycete genomes demonstrates inadequacy of the white-rot/brown-rot paradigm for wood decay fungi.</title>
        <authorList>
            <person name="Riley R."/>
            <person name="Salamov A.A."/>
            <person name="Brown D.W."/>
            <person name="Nagy L.G."/>
            <person name="Floudas D."/>
            <person name="Held B.W."/>
            <person name="Levasseur A."/>
            <person name="Lombard V."/>
            <person name="Morin E."/>
            <person name="Otillar R."/>
            <person name="Lindquist E.A."/>
            <person name="Sun H."/>
            <person name="LaButti K.M."/>
            <person name="Schmutz J."/>
            <person name="Jabbour D."/>
            <person name="Luo H."/>
            <person name="Baker S.E."/>
            <person name="Pisabarro A.G."/>
            <person name="Walton J.D."/>
            <person name="Blanchette R.A."/>
            <person name="Henrissat B."/>
            <person name="Martin F."/>
            <person name="Cullen D."/>
            <person name="Hibbett D.S."/>
            <person name="Grigoriev I.V."/>
        </authorList>
    </citation>
    <scope>NUCLEOTIDE SEQUENCE [LARGE SCALE GENOMIC DNA]</scope>
    <source>
        <strain evidence="5">FD-172 SS1</strain>
    </source>
</reference>
<feature type="transmembrane region" description="Helical" evidence="3">
    <location>
        <begin position="32"/>
        <end position="50"/>
    </location>
</feature>
<dbReference type="STRING" id="930990.A0A067N489"/>
<feature type="region of interest" description="Disordered" evidence="2">
    <location>
        <begin position="355"/>
        <end position="415"/>
    </location>
</feature>
<feature type="region of interest" description="Disordered" evidence="2">
    <location>
        <begin position="774"/>
        <end position="823"/>
    </location>
</feature>
<gene>
    <name evidence="4" type="ORF">BOTBODRAFT_26202</name>
</gene>
<feature type="compositionally biased region" description="Polar residues" evidence="2">
    <location>
        <begin position="710"/>
        <end position="721"/>
    </location>
</feature>
<feature type="compositionally biased region" description="Low complexity" evidence="2">
    <location>
        <begin position="974"/>
        <end position="989"/>
    </location>
</feature>
<feature type="region of interest" description="Disordered" evidence="2">
    <location>
        <begin position="229"/>
        <end position="306"/>
    </location>
</feature>
<evidence type="ECO:0000313" key="4">
    <source>
        <dbReference type="EMBL" id="KDQ21780.1"/>
    </source>
</evidence>
<keyword evidence="3" id="KW-0472">Membrane</keyword>
<feature type="compositionally biased region" description="Low complexity" evidence="2">
    <location>
        <begin position="269"/>
        <end position="278"/>
    </location>
</feature>
<feature type="compositionally biased region" description="Basic and acidic residues" evidence="2">
    <location>
        <begin position="367"/>
        <end position="415"/>
    </location>
</feature>
<keyword evidence="5" id="KW-1185">Reference proteome</keyword>
<keyword evidence="1" id="KW-0175">Coiled coil</keyword>
<name>A0A067N489_BOTB1</name>
<protein>
    <recommendedName>
        <fullName evidence="6">Proteophosphoglycan ppg4</fullName>
    </recommendedName>
</protein>
<accession>A0A067N489</accession>
<feature type="compositionally biased region" description="Low complexity" evidence="2">
    <location>
        <begin position="957"/>
        <end position="966"/>
    </location>
</feature>
<feature type="coiled-coil region" evidence="1">
    <location>
        <begin position="468"/>
        <end position="513"/>
    </location>
</feature>